<feature type="region of interest" description="Disordered" evidence="2">
    <location>
        <begin position="37"/>
        <end position="82"/>
    </location>
</feature>
<organism evidence="3 4">
    <name type="scientific">Lasiosphaeria ovina</name>
    <dbReference type="NCBI Taxonomy" id="92902"/>
    <lineage>
        <taxon>Eukaryota</taxon>
        <taxon>Fungi</taxon>
        <taxon>Dikarya</taxon>
        <taxon>Ascomycota</taxon>
        <taxon>Pezizomycotina</taxon>
        <taxon>Sordariomycetes</taxon>
        <taxon>Sordariomycetidae</taxon>
        <taxon>Sordariales</taxon>
        <taxon>Lasiosphaeriaceae</taxon>
        <taxon>Lasiosphaeria</taxon>
    </lineage>
</organism>
<dbReference type="PANTHER" id="PTHR38791">
    <property type="entry name" value="ZN(II)2CYS6 TRANSCRIPTION FACTOR (EUROFUNG)-RELATED-RELATED"/>
    <property type="match status" value="1"/>
</dbReference>
<reference evidence="3" key="1">
    <citation type="journal article" date="2023" name="Mol. Phylogenet. Evol.">
        <title>Genome-scale phylogeny and comparative genomics of the fungal order Sordariales.</title>
        <authorList>
            <person name="Hensen N."/>
            <person name="Bonometti L."/>
            <person name="Westerberg I."/>
            <person name="Brannstrom I.O."/>
            <person name="Guillou S."/>
            <person name="Cros-Aarteil S."/>
            <person name="Calhoun S."/>
            <person name="Haridas S."/>
            <person name="Kuo A."/>
            <person name="Mondo S."/>
            <person name="Pangilinan J."/>
            <person name="Riley R."/>
            <person name="LaButti K."/>
            <person name="Andreopoulos B."/>
            <person name="Lipzen A."/>
            <person name="Chen C."/>
            <person name="Yan M."/>
            <person name="Daum C."/>
            <person name="Ng V."/>
            <person name="Clum A."/>
            <person name="Steindorff A."/>
            <person name="Ohm R.A."/>
            <person name="Martin F."/>
            <person name="Silar P."/>
            <person name="Natvig D.O."/>
            <person name="Lalanne C."/>
            <person name="Gautier V."/>
            <person name="Ament-Velasquez S.L."/>
            <person name="Kruys A."/>
            <person name="Hutchinson M.I."/>
            <person name="Powell A.J."/>
            <person name="Barry K."/>
            <person name="Miller A.N."/>
            <person name="Grigoriev I.V."/>
            <person name="Debuchy R."/>
            <person name="Gladieux P."/>
            <person name="Hiltunen Thoren M."/>
            <person name="Johannesson H."/>
        </authorList>
    </citation>
    <scope>NUCLEOTIDE SEQUENCE</scope>
    <source>
        <strain evidence="3">CBS 958.72</strain>
    </source>
</reference>
<dbReference type="PANTHER" id="PTHR38791:SF13">
    <property type="entry name" value="ZN(2)-C6 FUNGAL-TYPE DOMAIN-CONTAINING PROTEIN"/>
    <property type="match status" value="1"/>
</dbReference>
<dbReference type="EMBL" id="JAULSN010000001">
    <property type="protein sequence ID" value="KAK3384244.1"/>
    <property type="molecule type" value="Genomic_DNA"/>
</dbReference>
<dbReference type="Proteomes" id="UP001287356">
    <property type="component" value="Unassembled WGS sequence"/>
</dbReference>
<sequence length="478" mass="52479">MVYSGKPSRGCRTRPAKRFEKFKRECGGYRPEFEIVHRDETKSTARRMRRAAGNYDDDLDDVDEDHDDDDDGTPRRNPSSSLPPVVNIPLTYRAACYFDSNFVLVPLAGTTHGYMEYLIPLVESEAPASALRYAFNACAFSLFGNRVKANNINLAHLSTDGTLAAVLLLCMYESITAIKEPRMLAWRSHIDGAVQIVKARGRANMCSTKTGTLLFNAVRHQLISRTLSTGTPGDTQSFAASQRFALKTGELSAEVTRLLQTTTRNAAGTDSIHQLAKSIEAVDQEIAAYLAKVPPESHSRTLFWVWEEDHHLPAGSYGELEVFPGPVENMARVARLILASLTIRLAAWVCSPSDYHLTPELAACKPVCEEAISRVIASVPYHLGWHTRRSELFANVPSKSGFTCGKPDPFTALPALFILWPLAAFPFHYPSMMIGAGGLMANPSPLDARTTSVLRPEDVTPTPESLGSAKRSPPDTPG</sequence>
<keyword evidence="1" id="KW-0539">Nucleus</keyword>
<gene>
    <name evidence="3" type="ORF">B0T24DRAFT_646252</name>
</gene>
<proteinExistence type="predicted"/>
<protein>
    <submittedName>
        <fullName evidence="3">Uncharacterized protein</fullName>
    </submittedName>
</protein>
<dbReference type="InterPro" id="IPR053175">
    <property type="entry name" value="DHMBA_Reg_Transcription_Factor"/>
</dbReference>
<dbReference type="AlphaFoldDB" id="A0AAE0NMI6"/>
<comment type="caution">
    <text evidence="3">The sequence shown here is derived from an EMBL/GenBank/DDBJ whole genome shotgun (WGS) entry which is preliminary data.</text>
</comment>
<feature type="region of interest" description="Disordered" evidence="2">
    <location>
        <begin position="447"/>
        <end position="478"/>
    </location>
</feature>
<name>A0AAE0NMI6_9PEZI</name>
<evidence type="ECO:0000256" key="2">
    <source>
        <dbReference type="SAM" id="MobiDB-lite"/>
    </source>
</evidence>
<evidence type="ECO:0000313" key="4">
    <source>
        <dbReference type="Proteomes" id="UP001287356"/>
    </source>
</evidence>
<keyword evidence="4" id="KW-1185">Reference proteome</keyword>
<dbReference type="Pfam" id="PF11951">
    <property type="entry name" value="Fungal_trans_2"/>
    <property type="match status" value="1"/>
</dbReference>
<accession>A0AAE0NMI6</accession>
<evidence type="ECO:0000313" key="3">
    <source>
        <dbReference type="EMBL" id="KAK3384244.1"/>
    </source>
</evidence>
<feature type="compositionally biased region" description="Acidic residues" evidence="2">
    <location>
        <begin position="55"/>
        <end position="71"/>
    </location>
</feature>
<reference evidence="3" key="2">
    <citation type="submission" date="2023-06" db="EMBL/GenBank/DDBJ databases">
        <authorList>
            <consortium name="Lawrence Berkeley National Laboratory"/>
            <person name="Haridas S."/>
            <person name="Hensen N."/>
            <person name="Bonometti L."/>
            <person name="Westerberg I."/>
            <person name="Brannstrom I.O."/>
            <person name="Guillou S."/>
            <person name="Cros-Aarteil S."/>
            <person name="Calhoun S."/>
            <person name="Kuo A."/>
            <person name="Mondo S."/>
            <person name="Pangilinan J."/>
            <person name="Riley R."/>
            <person name="Labutti K."/>
            <person name="Andreopoulos B."/>
            <person name="Lipzen A."/>
            <person name="Chen C."/>
            <person name="Yanf M."/>
            <person name="Daum C."/>
            <person name="Ng V."/>
            <person name="Clum A."/>
            <person name="Steindorff A."/>
            <person name="Ohm R."/>
            <person name="Martin F."/>
            <person name="Silar P."/>
            <person name="Natvig D."/>
            <person name="Lalanne C."/>
            <person name="Gautier V."/>
            <person name="Ament-Velasquez S.L."/>
            <person name="Kruys A."/>
            <person name="Hutchinson M.I."/>
            <person name="Powell A.J."/>
            <person name="Barry K."/>
            <person name="Miller A.N."/>
            <person name="Grigoriev I.V."/>
            <person name="Debuchy R."/>
            <person name="Gladieux P."/>
            <person name="Thoren M.H."/>
            <person name="Johannesson H."/>
        </authorList>
    </citation>
    <scope>NUCLEOTIDE SEQUENCE</scope>
    <source>
        <strain evidence="3">CBS 958.72</strain>
    </source>
</reference>
<evidence type="ECO:0000256" key="1">
    <source>
        <dbReference type="ARBA" id="ARBA00023242"/>
    </source>
</evidence>
<dbReference type="InterPro" id="IPR021858">
    <property type="entry name" value="Fun_TF"/>
</dbReference>